<keyword evidence="3" id="KW-0805">Transcription regulation</keyword>
<dbReference type="GO" id="GO:0005829">
    <property type="term" value="C:cytosol"/>
    <property type="evidence" value="ECO:0007669"/>
    <property type="project" value="TreeGrafter"/>
</dbReference>
<dbReference type="GO" id="GO:0006355">
    <property type="term" value="P:regulation of DNA-templated transcription"/>
    <property type="evidence" value="ECO:0007669"/>
    <property type="project" value="InterPro"/>
</dbReference>
<sequence>MDCAGSERTRASLPPRVAPVRFASFTLDLDGCSLSRADGGPVPLTPKEFLLLREFVGHPGRVLSRQYLLDALTGRCADPFDRNIDVLVGRLRRKIETNPKQPTLILTAPGLGYKFGTPITLGSIKADSAIATPAAPASPANTGPPRLSIVVLPFANLTGDATQDHFVDGVTESLTTDLARIGGALVIGRNTAFTYKGKSVDLKQIGRELNVRYVLEGSVQRAASRMRVSAQLIDAESGCHVWAERFDKPLADIFDAQDEIVAHLARQLDAALISAEARRSALSPQPDATDLTIQRRAWLHEGITLDHLARAGGFFDCALALAPADVGALIGKAWVDMTLADACTADDRSARVEAARAALTRALQVAPDHALAHFLLGRVEICDNRGLHAIAGFDRASTFDRNLAAAHAAIGMAKLLMG</sequence>
<gene>
    <name evidence="8" type="ORF">DFR50_12057</name>
</gene>
<dbReference type="Pfam" id="PF00486">
    <property type="entry name" value="Trans_reg_C"/>
    <property type="match status" value="1"/>
</dbReference>
<evidence type="ECO:0000259" key="7">
    <source>
        <dbReference type="PROSITE" id="PS51755"/>
    </source>
</evidence>
<dbReference type="SMART" id="SM00862">
    <property type="entry name" value="Trans_reg_C"/>
    <property type="match status" value="1"/>
</dbReference>
<evidence type="ECO:0000256" key="6">
    <source>
        <dbReference type="PROSITE-ProRule" id="PRU01091"/>
    </source>
</evidence>
<dbReference type="InterPro" id="IPR011990">
    <property type="entry name" value="TPR-like_helical_dom_sf"/>
</dbReference>
<dbReference type="GO" id="GO:0000156">
    <property type="term" value="F:phosphorelay response regulator activity"/>
    <property type="evidence" value="ECO:0007669"/>
    <property type="project" value="TreeGrafter"/>
</dbReference>
<feature type="DNA-binding region" description="OmpR/PhoB-type" evidence="6">
    <location>
        <begin position="17"/>
        <end position="117"/>
    </location>
</feature>
<proteinExistence type="predicted"/>
<dbReference type="CDD" id="cd00383">
    <property type="entry name" value="trans_reg_C"/>
    <property type="match status" value="1"/>
</dbReference>
<dbReference type="OrthoDB" id="54411at2"/>
<dbReference type="Proteomes" id="UP000253529">
    <property type="component" value="Unassembled WGS sequence"/>
</dbReference>
<dbReference type="Gene3D" id="3.40.50.10070">
    <property type="entry name" value="TolB, N-terminal domain"/>
    <property type="match status" value="1"/>
</dbReference>
<dbReference type="InterPro" id="IPR001867">
    <property type="entry name" value="OmpR/PhoB-type_DNA-bd"/>
</dbReference>
<dbReference type="InterPro" id="IPR039420">
    <property type="entry name" value="WalR-like"/>
</dbReference>
<reference evidence="8 9" key="1">
    <citation type="submission" date="2018-06" db="EMBL/GenBank/DDBJ databases">
        <title>Genomic Encyclopedia of Type Strains, Phase IV (KMG-IV): sequencing the most valuable type-strain genomes for metagenomic binning, comparative biology and taxonomic classification.</title>
        <authorList>
            <person name="Goeker M."/>
        </authorList>
    </citation>
    <scope>NUCLEOTIDE SEQUENCE [LARGE SCALE GENOMIC DNA]</scope>
    <source>
        <strain evidence="8 9">DSM 24875</strain>
    </source>
</reference>
<dbReference type="EMBL" id="QNRK01000020">
    <property type="protein sequence ID" value="RBP09857.1"/>
    <property type="molecule type" value="Genomic_DNA"/>
</dbReference>
<evidence type="ECO:0000256" key="4">
    <source>
        <dbReference type="ARBA" id="ARBA00023125"/>
    </source>
</evidence>
<name>A0A366F5F6_9HYPH</name>
<evidence type="ECO:0000256" key="1">
    <source>
        <dbReference type="ARBA" id="ARBA00022553"/>
    </source>
</evidence>
<evidence type="ECO:0000256" key="2">
    <source>
        <dbReference type="ARBA" id="ARBA00023012"/>
    </source>
</evidence>
<dbReference type="SUPFAM" id="SSF46894">
    <property type="entry name" value="C-terminal effector domain of the bipartite response regulators"/>
    <property type="match status" value="1"/>
</dbReference>
<dbReference type="Gene3D" id="1.25.40.10">
    <property type="entry name" value="Tetratricopeptide repeat domain"/>
    <property type="match status" value="1"/>
</dbReference>
<keyword evidence="4 6" id="KW-0238">DNA-binding</keyword>
<dbReference type="GO" id="GO:0032993">
    <property type="term" value="C:protein-DNA complex"/>
    <property type="evidence" value="ECO:0007669"/>
    <property type="project" value="TreeGrafter"/>
</dbReference>
<evidence type="ECO:0000313" key="8">
    <source>
        <dbReference type="EMBL" id="RBP09857.1"/>
    </source>
</evidence>
<dbReference type="InterPro" id="IPR016032">
    <property type="entry name" value="Sig_transdc_resp-reg_C-effctor"/>
</dbReference>
<evidence type="ECO:0000313" key="9">
    <source>
        <dbReference type="Proteomes" id="UP000253529"/>
    </source>
</evidence>
<dbReference type="PANTHER" id="PTHR48111:SF4">
    <property type="entry name" value="DNA-BINDING DUAL TRANSCRIPTIONAL REGULATOR OMPR"/>
    <property type="match status" value="1"/>
</dbReference>
<keyword evidence="1" id="KW-0597">Phosphoprotein</keyword>
<dbReference type="PROSITE" id="PS51755">
    <property type="entry name" value="OMPR_PHOB"/>
    <property type="match status" value="1"/>
</dbReference>
<organism evidence="8 9">
    <name type="scientific">Roseiarcus fermentans</name>
    <dbReference type="NCBI Taxonomy" id="1473586"/>
    <lineage>
        <taxon>Bacteria</taxon>
        <taxon>Pseudomonadati</taxon>
        <taxon>Pseudomonadota</taxon>
        <taxon>Alphaproteobacteria</taxon>
        <taxon>Hyphomicrobiales</taxon>
        <taxon>Roseiarcaceae</taxon>
        <taxon>Roseiarcus</taxon>
    </lineage>
</organism>
<dbReference type="InterPro" id="IPR036388">
    <property type="entry name" value="WH-like_DNA-bd_sf"/>
</dbReference>
<keyword evidence="5" id="KW-0804">Transcription</keyword>
<dbReference type="SUPFAM" id="SSF48452">
    <property type="entry name" value="TPR-like"/>
    <property type="match status" value="1"/>
</dbReference>
<comment type="caution">
    <text evidence="8">The sequence shown here is derived from an EMBL/GenBank/DDBJ whole genome shotgun (WGS) entry which is preliminary data.</text>
</comment>
<dbReference type="AlphaFoldDB" id="A0A366F5F6"/>
<evidence type="ECO:0000256" key="5">
    <source>
        <dbReference type="ARBA" id="ARBA00023163"/>
    </source>
</evidence>
<keyword evidence="9" id="KW-1185">Reference proteome</keyword>
<feature type="domain" description="OmpR/PhoB-type" evidence="7">
    <location>
        <begin position="17"/>
        <end position="117"/>
    </location>
</feature>
<protein>
    <submittedName>
        <fullName evidence="8">TolB-like protein</fullName>
    </submittedName>
</protein>
<accession>A0A366F5F6</accession>
<keyword evidence="2" id="KW-0902">Two-component regulatory system</keyword>
<dbReference type="PANTHER" id="PTHR48111">
    <property type="entry name" value="REGULATOR OF RPOS"/>
    <property type="match status" value="1"/>
</dbReference>
<dbReference type="Gene3D" id="1.10.10.10">
    <property type="entry name" value="Winged helix-like DNA-binding domain superfamily/Winged helix DNA-binding domain"/>
    <property type="match status" value="1"/>
</dbReference>
<dbReference type="GO" id="GO:0000976">
    <property type="term" value="F:transcription cis-regulatory region binding"/>
    <property type="evidence" value="ECO:0007669"/>
    <property type="project" value="TreeGrafter"/>
</dbReference>
<evidence type="ECO:0000256" key="3">
    <source>
        <dbReference type="ARBA" id="ARBA00023015"/>
    </source>
</evidence>